<dbReference type="InterPro" id="IPR035965">
    <property type="entry name" value="PAS-like_dom_sf"/>
</dbReference>
<gene>
    <name evidence="13" type="ORF">HELGO_WM12706</name>
</gene>
<evidence type="ECO:0000256" key="6">
    <source>
        <dbReference type="ARBA" id="ARBA00029447"/>
    </source>
</evidence>
<dbReference type="SUPFAM" id="SSF46458">
    <property type="entry name" value="Globin-like"/>
    <property type="match status" value="1"/>
</dbReference>
<evidence type="ECO:0000256" key="8">
    <source>
        <dbReference type="PROSITE-ProRule" id="PRU00284"/>
    </source>
</evidence>
<dbReference type="InterPro" id="IPR009050">
    <property type="entry name" value="Globin-like_sf"/>
</dbReference>
<evidence type="ECO:0000259" key="12">
    <source>
        <dbReference type="PROSITE" id="PS50885"/>
    </source>
</evidence>
<dbReference type="SMART" id="SM00283">
    <property type="entry name" value="MA"/>
    <property type="match status" value="1"/>
</dbReference>
<feature type="domain" description="Methyl-accepting transducer" evidence="10">
    <location>
        <begin position="515"/>
        <end position="751"/>
    </location>
</feature>
<dbReference type="Pfam" id="PF13426">
    <property type="entry name" value="PAS_9"/>
    <property type="match status" value="1"/>
</dbReference>
<protein>
    <submittedName>
        <fullName evidence="13">Methyl-accepting chemotaxis protein</fullName>
    </submittedName>
</protein>
<evidence type="ECO:0000256" key="9">
    <source>
        <dbReference type="SAM" id="MobiDB-lite"/>
    </source>
</evidence>
<feature type="domain" description="HAMP" evidence="12">
    <location>
        <begin position="444"/>
        <end position="496"/>
    </location>
</feature>
<evidence type="ECO:0000256" key="4">
    <source>
        <dbReference type="ARBA" id="ARBA00023004"/>
    </source>
</evidence>
<dbReference type="GO" id="GO:0007165">
    <property type="term" value="P:signal transduction"/>
    <property type="evidence" value="ECO:0007669"/>
    <property type="project" value="UniProtKB-KW"/>
</dbReference>
<dbReference type="SUPFAM" id="SSF58104">
    <property type="entry name" value="Methyl-accepting chemotaxis protein (MCP) signaling domain"/>
    <property type="match status" value="1"/>
</dbReference>
<dbReference type="InterPro" id="IPR000700">
    <property type="entry name" value="PAS-assoc_C"/>
</dbReference>
<comment type="similarity">
    <text evidence="6">Belongs to the methyl-accepting chemotaxis (MCP) protein family.</text>
</comment>
<evidence type="ECO:0000259" key="10">
    <source>
        <dbReference type="PROSITE" id="PS50111"/>
    </source>
</evidence>
<dbReference type="PANTHER" id="PTHR32089:SF112">
    <property type="entry name" value="LYSOZYME-LIKE PROTEIN-RELATED"/>
    <property type="match status" value="1"/>
</dbReference>
<dbReference type="CDD" id="cd11386">
    <property type="entry name" value="MCP_signal"/>
    <property type="match status" value="1"/>
</dbReference>
<sequence length="802" mass="88274">MEKTLLDKIGGKSSLTRIVDHWYERILNDIELSPFFEKTDINWLKQKIVSFLETLLIEGAYKMEGQLHKAHAHLGIQIAHFNAFIGHLDMALDASDIENDITEDIIDLILETKEEILSSHNVTKQTDSVTEETDPVDKQADPVDENPSQNMTSGNENNYEALLQQTIDSSFGRIEFDVNGKILDVNSNFVSIMGYENADELLGKHHSIFVEQEFKLSNEYEHFWIDLANGITQDGVFQRLAKDGEKVWIQSSYTPLLNKDGSVIRIIKIATDITKEKEDAINATSLKTAIDGSFARIEFDASSTILDVNTNFLHLFGYTDASELIGQKHRLFLEDRYADSETYNSFWEELRKGNSQSADFKRFKRNGEELWIQAIYAPVKNDKGVVDKIVKIATDITPQKQFLYEINKVIVSAGEEGKLDARLDASQATGDWKELASSVNLLLESVAMPIMEISDIVGALANGDLTERFDSFIEGDIKKLGNELNVAIDSINVLMGQISQIGNLVAASAEEMLVKGEEMKNTTQEVASATQQMAEGAQQQAQQTDEASKMMDNVLKTVTVMAQKAGLINESAVEGQKNSSEGLSTIKLVANSMNEIQDSAVSTSDSIEILSERSEEIASALSVITDIAAQTNLLALNAAIEAARAGDAGRGFAVVAEEIRKLAEGSKKSAVDIEKVIREIQKDINVASKAIDSMESNVKSGMKASKEAQFVFESIEKASHETLDLSKEIVEATEGQKESIHATAKNIEKIVVVAEETASGTEQVASSSKVLSQGMNEVTATSEDLANVANQLQESISKFKLQ</sequence>
<dbReference type="InterPro" id="IPR000014">
    <property type="entry name" value="PAS"/>
</dbReference>
<dbReference type="Pfam" id="PF00015">
    <property type="entry name" value="MCPsignal"/>
    <property type="match status" value="1"/>
</dbReference>
<dbReference type="GO" id="GO:0016020">
    <property type="term" value="C:membrane"/>
    <property type="evidence" value="ECO:0007669"/>
    <property type="project" value="InterPro"/>
</dbReference>
<dbReference type="InterPro" id="IPR001486">
    <property type="entry name" value="Hemoglobin_trunc"/>
</dbReference>
<dbReference type="Gene3D" id="1.10.287.950">
    <property type="entry name" value="Methyl-accepting chemotaxis protein"/>
    <property type="match status" value="1"/>
</dbReference>
<dbReference type="NCBIfam" id="TIGR00229">
    <property type="entry name" value="sensory_box"/>
    <property type="match status" value="2"/>
</dbReference>
<feature type="domain" description="PAC" evidence="11">
    <location>
        <begin position="233"/>
        <end position="285"/>
    </location>
</feature>
<dbReference type="AlphaFoldDB" id="A0A6S6SF69"/>
<evidence type="ECO:0000256" key="7">
    <source>
        <dbReference type="PIRSR" id="PIRSR601486-1"/>
    </source>
</evidence>
<keyword evidence="5 8" id="KW-0807">Transducer</keyword>
<dbReference type="InterPro" id="IPR013655">
    <property type="entry name" value="PAS_fold_3"/>
</dbReference>
<keyword evidence="3 7" id="KW-0479">Metal-binding</keyword>
<dbReference type="GO" id="GO:0046872">
    <property type="term" value="F:metal ion binding"/>
    <property type="evidence" value="ECO:0007669"/>
    <property type="project" value="UniProtKB-KW"/>
</dbReference>
<dbReference type="Gene3D" id="3.30.450.20">
    <property type="entry name" value="PAS domain"/>
    <property type="match status" value="2"/>
</dbReference>
<dbReference type="SMART" id="SM00086">
    <property type="entry name" value="PAC"/>
    <property type="match status" value="2"/>
</dbReference>
<dbReference type="InterPro" id="IPR012292">
    <property type="entry name" value="Globin/Proto"/>
</dbReference>
<accession>A0A6S6SF69</accession>
<keyword evidence="2 7" id="KW-0349">Heme</keyword>
<dbReference type="PROSITE" id="PS50113">
    <property type="entry name" value="PAC"/>
    <property type="match status" value="2"/>
</dbReference>
<organism evidence="13">
    <name type="scientific">uncultured Aureispira sp</name>
    <dbReference type="NCBI Taxonomy" id="1331704"/>
    <lineage>
        <taxon>Bacteria</taxon>
        <taxon>Pseudomonadati</taxon>
        <taxon>Bacteroidota</taxon>
        <taxon>Saprospiria</taxon>
        <taxon>Saprospirales</taxon>
        <taxon>Saprospiraceae</taxon>
        <taxon>Aureispira</taxon>
        <taxon>environmental samples</taxon>
    </lineage>
</organism>
<dbReference type="EMBL" id="CACVAQ010000102">
    <property type="protein sequence ID" value="CAA6804858.1"/>
    <property type="molecule type" value="Genomic_DNA"/>
</dbReference>
<dbReference type="GO" id="GO:0020037">
    <property type="term" value="F:heme binding"/>
    <property type="evidence" value="ECO:0007669"/>
    <property type="project" value="InterPro"/>
</dbReference>
<evidence type="ECO:0000256" key="3">
    <source>
        <dbReference type="ARBA" id="ARBA00022723"/>
    </source>
</evidence>
<dbReference type="GO" id="GO:0019825">
    <property type="term" value="F:oxygen binding"/>
    <property type="evidence" value="ECO:0007669"/>
    <property type="project" value="InterPro"/>
</dbReference>
<feature type="compositionally biased region" description="Polar residues" evidence="9">
    <location>
        <begin position="146"/>
        <end position="155"/>
    </location>
</feature>
<evidence type="ECO:0000256" key="2">
    <source>
        <dbReference type="ARBA" id="ARBA00022617"/>
    </source>
</evidence>
<dbReference type="Pfam" id="PF08447">
    <property type="entry name" value="PAS_3"/>
    <property type="match status" value="1"/>
</dbReference>
<name>A0A6S6SF69_9BACT</name>
<evidence type="ECO:0000259" key="11">
    <source>
        <dbReference type="PROSITE" id="PS50113"/>
    </source>
</evidence>
<keyword evidence="4 7" id="KW-0408">Iron</keyword>
<dbReference type="InterPro" id="IPR003660">
    <property type="entry name" value="HAMP_dom"/>
</dbReference>
<feature type="binding site" description="distal binding residue" evidence="7">
    <location>
        <position position="71"/>
    </location>
    <ligand>
        <name>heme</name>
        <dbReference type="ChEBI" id="CHEBI:30413"/>
    </ligand>
    <ligandPart>
        <name>Fe</name>
        <dbReference type="ChEBI" id="CHEBI:18248"/>
    </ligandPart>
</feature>
<reference evidence="13" key="1">
    <citation type="submission" date="2020-01" db="EMBL/GenBank/DDBJ databases">
        <authorList>
            <person name="Meier V. D."/>
            <person name="Meier V D."/>
        </authorList>
    </citation>
    <scope>NUCLEOTIDE SEQUENCE</scope>
    <source>
        <strain evidence="13">HLG_WM_MAG_10</strain>
    </source>
</reference>
<feature type="domain" description="PAC" evidence="11">
    <location>
        <begin position="356"/>
        <end position="408"/>
    </location>
</feature>
<dbReference type="InterPro" id="IPR001610">
    <property type="entry name" value="PAC"/>
</dbReference>
<dbReference type="InterPro" id="IPR004089">
    <property type="entry name" value="MCPsignal_dom"/>
</dbReference>
<feature type="region of interest" description="Disordered" evidence="9">
    <location>
        <begin position="121"/>
        <end position="155"/>
    </location>
</feature>
<dbReference type="Pfam" id="PF18947">
    <property type="entry name" value="HAMP_2"/>
    <property type="match status" value="1"/>
</dbReference>
<dbReference type="CDD" id="cd00454">
    <property type="entry name" value="TrHb1_N"/>
    <property type="match status" value="1"/>
</dbReference>
<dbReference type="PANTHER" id="PTHR32089">
    <property type="entry name" value="METHYL-ACCEPTING CHEMOTAXIS PROTEIN MCPB"/>
    <property type="match status" value="1"/>
</dbReference>
<dbReference type="PROSITE" id="PS50111">
    <property type="entry name" value="CHEMOTAXIS_TRANSDUC_2"/>
    <property type="match status" value="1"/>
</dbReference>
<dbReference type="PROSITE" id="PS50885">
    <property type="entry name" value="HAMP"/>
    <property type="match status" value="1"/>
</dbReference>
<proteinExistence type="inferred from homology"/>
<dbReference type="Gene3D" id="1.10.490.10">
    <property type="entry name" value="Globins"/>
    <property type="match status" value="1"/>
</dbReference>
<evidence type="ECO:0000256" key="5">
    <source>
        <dbReference type="ARBA" id="ARBA00023224"/>
    </source>
</evidence>
<keyword evidence="1" id="KW-0813">Transport</keyword>
<dbReference type="Pfam" id="PF01152">
    <property type="entry name" value="Bac_globin"/>
    <property type="match status" value="1"/>
</dbReference>
<dbReference type="SUPFAM" id="SSF55785">
    <property type="entry name" value="PYP-like sensor domain (PAS domain)"/>
    <property type="match status" value="2"/>
</dbReference>
<evidence type="ECO:0000256" key="1">
    <source>
        <dbReference type="ARBA" id="ARBA00022448"/>
    </source>
</evidence>
<evidence type="ECO:0000313" key="13">
    <source>
        <dbReference type="EMBL" id="CAA6804858.1"/>
    </source>
</evidence>
<dbReference type="CDD" id="cd00130">
    <property type="entry name" value="PAS"/>
    <property type="match status" value="2"/>
</dbReference>